<evidence type="ECO:0000256" key="7">
    <source>
        <dbReference type="SAM" id="MobiDB-lite"/>
    </source>
</evidence>
<feature type="transmembrane region" description="Helical" evidence="8">
    <location>
        <begin position="493"/>
        <end position="518"/>
    </location>
</feature>
<dbReference type="PANTHER" id="PTHR22730">
    <property type="entry name" value="PROMININ PROM PROTEIN"/>
    <property type="match status" value="1"/>
</dbReference>
<dbReference type="Pfam" id="PF05478">
    <property type="entry name" value="Prominin"/>
    <property type="match status" value="1"/>
</dbReference>
<feature type="region of interest" description="Disordered" evidence="7">
    <location>
        <begin position="964"/>
        <end position="985"/>
    </location>
</feature>
<dbReference type="AlphaFoldDB" id="A0A6J3LJH2"/>
<organism evidence="9 10">
    <name type="scientific">Bombus vosnesenskii</name>
    <dbReference type="NCBI Taxonomy" id="207650"/>
    <lineage>
        <taxon>Eukaryota</taxon>
        <taxon>Metazoa</taxon>
        <taxon>Ecdysozoa</taxon>
        <taxon>Arthropoda</taxon>
        <taxon>Hexapoda</taxon>
        <taxon>Insecta</taxon>
        <taxon>Pterygota</taxon>
        <taxon>Neoptera</taxon>
        <taxon>Endopterygota</taxon>
        <taxon>Hymenoptera</taxon>
        <taxon>Apocrita</taxon>
        <taxon>Aculeata</taxon>
        <taxon>Apoidea</taxon>
        <taxon>Anthophila</taxon>
        <taxon>Apidae</taxon>
        <taxon>Bombus</taxon>
        <taxon>Pyrobombus</taxon>
    </lineage>
</organism>
<dbReference type="GeneID" id="117242658"/>
<dbReference type="GO" id="GO:0016020">
    <property type="term" value="C:membrane"/>
    <property type="evidence" value="ECO:0007669"/>
    <property type="project" value="UniProtKB-SubCell"/>
</dbReference>
<dbReference type="PANTHER" id="PTHR22730:SF1">
    <property type="entry name" value="PROMININ-LIKE PROTEIN"/>
    <property type="match status" value="1"/>
</dbReference>
<evidence type="ECO:0000256" key="6">
    <source>
        <dbReference type="ARBA" id="ARBA00023180"/>
    </source>
</evidence>
<keyword evidence="5 8" id="KW-0472">Membrane</keyword>
<comment type="subcellular location">
    <subcellularLocation>
        <location evidence="1">Membrane</location>
        <topology evidence="1">Multi-pass membrane protein</topology>
    </subcellularLocation>
</comment>
<dbReference type="Proteomes" id="UP000504631">
    <property type="component" value="Unplaced"/>
</dbReference>
<name>A0A6J3LJH2_9HYME</name>
<evidence type="ECO:0000256" key="5">
    <source>
        <dbReference type="ARBA" id="ARBA00023136"/>
    </source>
</evidence>
<evidence type="ECO:0000256" key="4">
    <source>
        <dbReference type="ARBA" id="ARBA00022989"/>
    </source>
</evidence>
<feature type="transmembrane region" description="Helical" evidence="8">
    <location>
        <begin position="855"/>
        <end position="874"/>
    </location>
</feature>
<proteinExistence type="inferred from homology"/>
<protein>
    <submittedName>
        <fullName evidence="10">Prominin-like protein isoform X1</fullName>
    </submittedName>
</protein>
<feature type="transmembrane region" description="Helical" evidence="8">
    <location>
        <begin position="21"/>
        <end position="45"/>
    </location>
</feature>
<feature type="region of interest" description="Disordered" evidence="7">
    <location>
        <begin position="998"/>
        <end position="1038"/>
    </location>
</feature>
<evidence type="ECO:0000256" key="2">
    <source>
        <dbReference type="ARBA" id="ARBA00006058"/>
    </source>
</evidence>
<feature type="transmembrane region" description="Helical" evidence="8">
    <location>
        <begin position="169"/>
        <end position="191"/>
    </location>
</feature>
<evidence type="ECO:0000256" key="8">
    <source>
        <dbReference type="SAM" id="Phobius"/>
    </source>
</evidence>
<evidence type="ECO:0000313" key="10">
    <source>
        <dbReference type="RefSeq" id="XP_033365415.1"/>
    </source>
</evidence>
<feature type="compositionally biased region" description="Basic and acidic residues" evidence="7">
    <location>
        <begin position="971"/>
        <end position="985"/>
    </location>
</feature>
<evidence type="ECO:0000256" key="3">
    <source>
        <dbReference type="ARBA" id="ARBA00022692"/>
    </source>
</evidence>
<gene>
    <name evidence="10" type="primary">LOC117242658</name>
</gene>
<keyword evidence="3 8" id="KW-0812">Transmembrane</keyword>
<accession>A0A6J3LJH2</accession>
<keyword evidence="9" id="KW-1185">Reference proteome</keyword>
<keyword evidence="4 8" id="KW-1133">Transmembrane helix</keyword>
<feature type="transmembrane region" description="Helical" evidence="8">
    <location>
        <begin position="539"/>
        <end position="568"/>
    </location>
</feature>
<evidence type="ECO:0000256" key="1">
    <source>
        <dbReference type="ARBA" id="ARBA00004141"/>
    </source>
</evidence>
<sequence length="1038" mass="116153">MVRFRVPARRAEASVRSDASLAQVAVMFFVLFGGFRPSAVVHYGFAVFGLLSVLLVSCPVNCQETLTNRMRVISEDLDRQLNGIMASQGINYTRTNTTGLLYNATTYFNPKGMGQLYNVTNMFIDFVQSKQAYPEGMFTVVDGVPTFQYSLAQWKIIATHYGGLAGLTFVGLLLAAILPCVGLFFCCCRCAGHCGARSQPFDKKHDHCRKVMLSMVLIAVATIILFGVVCAFVTNEYMQDGTKEFPNNVKISLKDVKLYLSNTKEAIDNLLKTNFDELEINLNNILQASGRIVTEQLAEYSHAVSLTNLSDIVAGLESIKEDLKIMQTITRDLRTNASQLDIVVRGVKNNLLHTLAACKTQNCKQVLHDYKVNQMSVQVEFDKYMDRYFPKLQSLPNVTSALNNITMLMKGNIVSEVSQGKESFLKIQKDIQHAVNQTIPVVSASIRRVSVHMDALAKNMTVLLDRIGVEINEDMKGVDHAWKHVDQYIPYRYYLGLGISGILLTVLMCLTFGLFCGICGKRPDGYGDDCCNKGSGARFLMMAVWIIFLLTSVLMVITVAHMVIGVLVQRAVCEPLKNPQDNRMFALVDEIVQIKKKLYPQNPNADVNMSYIITHCHRNETLYNVLKVGNIFDIGSLREYAGRYDINNTIQQLRRKISLSPGVVILTDSAKSKLNDLAQSGLSDIKFYQYVEILADNITNINLEHLAKQLLDVSAELPKGQEDIRVSLEKNAMDLAYYHDQLVKPMGMLSEQLVTKAVTLEEKIKFNHSSMAEAIHNLVNEVTKAQQFLNKDGPEYVQQLATKFGNAFLRQVDDFLELVIHHALMDVGRCAPVSNAYNATLVAGCNRVLDPFNGFWVSVGWCLILFIPTIVLCVKLSALYQKSDPYPGPLVEAEYLYDAYADRDNIPLTHVHDKKYVSHSRDPYAKYESYDGPAGGYSERERVPEAHQSTSHYHHYSRYSDVAPNSTPTWRSHEHTAPSKTEPHNKVFSISVETQNCDFPNGGPPGYQPAAAAAPPPLSTEYERPPPYYYYPGPGDTN</sequence>
<dbReference type="KEGG" id="bvk:117242658"/>
<dbReference type="RefSeq" id="XP_033365415.1">
    <property type="nucleotide sequence ID" value="XM_033509524.1"/>
</dbReference>
<comment type="similarity">
    <text evidence="2">Belongs to the prominin family.</text>
</comment>
<evidence type="ECO:0000313" key="9">
    <source>
        <dbReference type="Proteomes" id="UP000504631"/>
    </source>
</evidence>
<feature type="transmembrane region" description="Helical" evidence="8">
    <location>
        <begin position="211"/>
        <end position="234"/>
    </location>
</feature>
<keyword evidence="6" id="KW-0325">Glycoprotein</keyword>
<reference evidence="10" key="1">
    <citation type="submission" date="2025-08" db="UniProtKB">
        <authorList>
            <consortium name="RefSeq"/>
        </authorList>
    </citation>
    <scope>IDENTIFICATION</scope>
    <source>
        <tissue evidence="10">Muscle</tissue>
    </source>
</reference>
<dbReference type="InterPro" id="IPR008795">
    <property type="entry name" value="Prominin"/>
</dbReference>